<name>A0A0N5BTK4_STREA</name>
<dbReference type="AlphaFoldDB" id="A0A0N5BTK4"/>
<keyword evidence="3" id="KW-1185">Reference proteome</keyword>
<organism evidence="3 4">
    <name type="scientific">Strongyloides papillosus</name>
    <name type="common">Intestinal threadworm</name>
    <dbReference type="NCBI Taxonomy" id="174720"/>
    <lineage>
        <taxon>Eukaryota</taxon>
        <taxon>Metazoa</taxon>
        <taxon>Ecdysozoa</taxon>
        <taxon>Nematoda</taxon>
        <taxon>Chromadorea</taxon>
        <taxon>Rhabditida</taxon>
        <taxon>Tylenchina</taxon>
        <taxon>Panagrolaimomorpha</taxon>
        <taxon>Strongyloidoidea</taxon>
        <taxon>Strongyloididae</taxon>
        <taxon>Strongyloides</taxon>
    </lineage>
</organism>
<keyword evidence="1" id="KW-1133">Transmembrane helix</keyword>
<proteinExistence type="predicted"/>
<evidence type="ECO:0000313" key="4">
    <source>
        <dbReference type="WBParaSite" id="SPAL_0000918600.1"/>
    </source>
</evidence>
<keyword evidence="1" id="KW-0472">Membrane</keyword>
<evidence type="ECO:0000256" key="2">
    <source>
        <dbReference type="SAM" id="SignalP"/>
    </source>
</evidence>
<accession>A0A0N5BTK4</accession>
<feature type="chain" id="PRO_5005895139" evidence="2">
    <location>
        <begin position="18"/>
        <end position="475"/>
    </location>
</feature>
<keyword evidence="1" id="KW-0812">Transmembrane</keyword>
<dbReference type="STRING" id="174720.A0A0N5BTK4"/>
<feature type="signal peptide" evidence="2">
    <location>
        <begin position="1"/>
        <end position="17"/>
    </location>
</feature>
<keyword evidence="2" id="KW-0732">Signal</keyword>
<reference evidence="4" key="1">
    <citation type="submission" date="2017-02" db="UniProtKB">
        <authorList>
            <consortium name="WormBaseParasite"/>
        </authorList>
    </citation>
    <scope>IDENTIFICATION</scope>
</reference>
<dbReference type="Proteomes" id="UP000046392">
    <property type="component" value="Unplaced"/>
</dbReference>
<evidence type="ECO:0000313" key="3">
    <source>
        <dbReference type="Proteomes" id="UP000046392"/>
    </source>
</evidence>
<dbReference type="PANTHER" id="PTHR21325:SF28">
    <property type="entry name" value="SGNH DOMAIN-CONTAINING PROTEIN"/>
    <property type="match status" value="1"/>
</dbReference>
<dbReference type="InterPro" id="IPR038885">
    <property type="entry name" value="PLB1"/>
</dbReference>
<protein>
    <submittedName>
        <fullName evidence="4">Plasmodium vivax Vir protein</fullName>
    </submittedName>
</protein>
<evidence type="ECO:0000256" key="1">
    <source>
        <dbReference type="SAM" id="Phobius"/>
    </source>
</evidence>
<feature type="transmembrane region" description="Helical" evidence="1">
    <location>
        <begin position="423"/>
        <end position="443"/>
    </location>
</feature>
<dbReference type="PANTHER" id="PTHR21325">
    <property type="entry name" value="PHOSPHOLIPASE B, PLB1"/>
    <property type="match status" value="1"/>
</dbReference>
<dbReference type="WBParaSite" id="SPAL_0000918600.1">
    <property type="protein sequence ID" value="SPAL_0000918600.1"/>
    <property type="gene ID" value="SPAL_0000918600"/>
</dbReference>
<sequence>MLTNILFIFSLILVIYSLNNDSNYDIPLINENFINIYKYHYELAEESNALDKRMISHFNECENGYNNEIFQYYRDVSYLSPGQIQIYSEIGSLSTYIPQKLTESFFDIPLDNLNEFLQTTEDSNYPTFKDFIEGFKKHTLYDEEFHKVIINHVELGNSDLLEWTKRVVERIKEIPGHAYKWKFILITPTIEDIIPKYYKIQKRNDTAVRTKTFYNNIVPTLYDTLYYIKSQLPTKTFVVVLKNENMNIWKAYRDSYKYCQFSTKNWFEDDEQKRSCTNCDETKFNSKTWEILQKNITRYFNTKYFNINIINLLDNFIPLTIKTNKTKGEWIDLSLLSIDCKHLSDIGISTLHTAIWNWIISPTSSKYESRSYFKPIVHVLKCPLPSCPFMATENNYNFCEYNGIQYPSRLRSYLFNESVGEEIMVLLLISSAITLYLMIWKFVGRLMRKEEEYIESLRTKWFQLPSLDKKDLLNI</sequence>
<dbReference type="GO" id="GO:0006644">
    <property type="term" value="P:phospholipid metabolic process"/>
    <property type="evidence" value="ECO:0007669"/>
    <property type="project" value="TreeGrafter"/>
</dbReference>
<dbReference type="GO" id="GO:0004620">
    <property type="term" value="F:phospholipase activity"/>
    <property type="evidence" value="ECO:0007669"/>
    <property type="project" value="InterPro"/>
</dbReference>